<keyword evidence="5" id="KW-1185">Reference proteome</keyword>
<dbReference type="SMART" id="SM00248">
    <property type="entry name" value="ANK"/>
    <property type="match status" value="5"/>
</dbReference>
<dbReference type="Proteomes" id="UP001149090">
    <property type="component" value="Unassembled WGS sequence"/>
</dbReference>
<dbReference type="AlphaFoldDB" id="A0A9Q0LJ58"/>
<gene>
    <name evidence="4" type="ORF">M0811_08337</name>
</gene>
<proteinExistence type="predicted"/>
<feature type="domain" description="Protein kinase" evidence="3">
    <location>
        <begin position="231"/>
        <end position="453"/>
    </location>
</feature>
<dbReference type="PROSITE" id="PS50088">
    <property type="entry name" value="ANK_REPEAT"/>
    <property type="match status" value="1"/>
</dbReference>
<dbReference type="PROSITE" id="PS50011">
    <property type="entry name" value="PROTEIN_KINASE_DOM"/>
    <property type="match status" value="3"/>
</dbReference>
<organism evidence="4 5">
    <name type="scientific">Anaeramoeba ignava</name>
    <name type="common">Anaerobic marine amoeba</name>
    <dbReference type="NCBI Taxonomy" id="1746090"/>
    <lineage>
        <taxon>Eukaryota</taxon>
        <taxon>Metamonada</taxon>
        <taxon>Anaeramoebidae</taxon>
        <taxon>Anaeramoeba</taxon>
    </lineage>
</organism>
<feature type="domain" description="Protein kinase" evidence="3">
    <location>
        <begin position="1"/>
        <end position="213"/>
    </location>
</feature>
<feature type="repeat" description="ANK" evidence="1">
    <location>
        <begin position="908"/>
        <end position="942"/>
    </location>
</feature>
<dbReference type="SUPFAM" id="SSF48403">
    <property type="entry name" value="Ankyrin repeat"/>
    <property type="match status" value="1"/>
</dbReference>
<dbReference type="PANTHER" id="PTHR45756">
    <property type="entry name" value="PALMITOYLTRANSFERASE"/>
    <property type="match status" value="1"/>
</dbReference>
<evidence type="ECO:0000259" key="3">
    <source>
        <dbReference type="PROSITE" id="PS50011"/>
    </source>
</evidence>
<dbReference type="SMART" id="SM00220">
    <property type="entry name" value="S_TKc"/>
    <property type="match status" value="3"/>
</dbReference>
<feature type="compositionally biased region" description="Polar residues" evidence="2">
    <location>
        <begin position="848"/>
        <end position="872"/>
    </location>
</feature>
<comment type="caution">
    <text evidence="4">The sequence shown here is derived from an EMBL/GenBank/DDBJ whole genome shotgun (WGS) entry which is preliminary data.</text>
</comment>
<feature type="region of interest" description="Disordered" evidence="2">
    <location>
        <begin position="717"/>
        <end position="827"/>
    </location>
</feature>
<dbReference type="InterPro" id="IPR036770">
    <property type="entry name" value="Ankyrin_rpt-contain_sf"/>
</dbReference>
<dbReference type="InterPro" id="IPR008271">
    <property type="entry name" value="Ser/Thr_kinase_AS"/>
</dbReference>
<feature type="compositionally biased region" description="Low complexity" evidence="2">
    <location>
        <begin position="786"/>
        <end position="796"/>
    </location>
</feature>
<dbReference type="InterPro" id="IPR053215">
    <property type="entry name" value="TKL_Ser/Thr_kinase"/>
</dbReference>
<feature type="compositionally biased region" description="Polar residues" evidence="2">
    <location>
        <begin position="797"/>
        <end position="827"/>
    </location>
</feature>
<dbReference type="Gene3D" id="1.10.510.10">
    <property type="entry name" value="Transferase(Phosphotransferase) domain 1"/>
    <property type="match status" value="3"/>
</dbReference>
<reference evidence="4" key="1">
    <citation type="submission" date="2022-10" db="EMBL/GenBank/DDBJ databases">
        <title>Novel sulphate-reducing endosymbionts in the free-living metamonad Anaeramoeba.</title>
        <authorList>
            <person name="Jerlstrom-Hultqvist J."/>
            <person name="Cepicka I."/>
            <person name="Gallot-Lavallee L."/>
            <person name="Salas-Leiva D."/>
            <person name="Curtis B.A."/>
            <person name="Zahonova K."/>
            <person name="Pipaliya S."/>
            <person name="Dacks J."/>
            <person name="Roger A.J."/>
        </authorList>
    </citation>
    <scope>NUCLEOTIDE SEQUENCE</scope>
    <source>
        <strain evidence="4">BMAN</strain>
    </source>
</reference>
<keyword evidence="4" id="KW-0723">Serine/threonine-protein kinase</keyword>
<dbReference type="InterPro" id="IPR000719">
    <property type="entry name" value="Prot_kinase_dom"/>
</dbReference>
<feature type="region of interest" description="Disordered" evidence="2">
    <location>
        <begin position="839"/>
        <end position="886"/>
    </location>
</feature>
<dbReference type="GO" id="GO:0005524">
    <property type="term" value="F:ATP binding"/>
    <property type="evidence" value="ECO:0007669"/>
    <property type="project" value="InterPro"/>
</dbReference>
<dbReference type="GO" id="GO:0004674">
    <property type="term" value="F:protein serine/threonine kinase activity"/>
    <property type="evidence" value="ECO:0007669"/>
    <property type="project" value="UniProtKB-KW"/>
</dbReference>
<accession>A0A9Q0LJ58</accession>
<dbReference type="PANTHER" id="PTHR45756:SF1">
    <property type="entry name" value="PROTEIN KINASE DOMAIN CONTAINING PROTEIN"/>
    <property type="match status" value="1"/>
</dbReference>
<feature type="compositionally biased region" description="Polar residues" evidence="2">
    <location>
        <begin position="728"/>
        <end position="785"/>
    </location>
</feature>
<dbReference type="Gene3D" id="3.30.200.20">
    <property type="entry name" value="Phosphorylase Kinase, domain 1"/>
    <property type="match status" value="3"/>
</dbReference>
<keyword evidence="4" id="KW-0418">Kinase</keyword>
<evidence type="ECO:0000313" key="4">
    <source>
        <dbReference type="EMBL" id="KAJ5073773.1"/>
    </source>
</evidence>
<dbReference type="PROSITE" id="PS00108">
    <property type="entry name" value="PROTEIN_KINASE_ST"/>
    <property type="match status" value="3"/>
</dbReference>
<dbReference type="Gene3D" id="1.25.40.20">
    <property type="entry name" value="Ankyrin repeat-containing domain"/>
    <property type="match status" value="1"/>
</dbReference>
<dbReference type="OMA" id="FNPKERC"/>
<keyword evidence="4" id="KW-0808">Transferase</keyword>
<dbReference type="Pfam" id="PF00069">
    <property type="entry name" value="Pkinase"/>
    <property type="match status" value="3"/>
</dbReference>
<evidence type="ECO:0000256" key="2">
    <source>
        <dbReference type="SAM" id="MobiDB-lite"/>
    </source>
</evidence>
<protein>
    <submittedName>
        <fullName evidence="4">Serine/threonine protein kinase</fullName>
    </submittedName>
</protein>
<dbReference type="InterPro" id="IPR011009">
    <property type="entry name" value="Kinase-like_dom_sf"/>
</dbReference>
<feature type="domain" description="Protein kinase" evidence="3">
    <location>
        <begin position="471"/>
        <end position="717"/>
    </location>
</feature>
<evidence type="ECO:0000256" key="1">
    <source>
        <dbReference type="PROSITE-ProRule" id="PRU00023"/>
    </source>
</evidence>
<dbReference type="OrthoDB" id="535509at2759"/>
<dbReference type="Pfam" id="PF12796">
    <property type="entry name" value="Ank_2"/>
    <property type="match status" value="1"/>
</dbReference>
<dbReference type="SUPFAM" id="SSF56112">
    <property type="entry name" value="Protein kinase-like (PK-like)"/>
    <property type="match status" value="3"/>
</dbReference>
<dbReference type="EMBL" id="JAPDFW010000072">
    <property type="protein sequence ID" value="KAJ5073773.1"/>
    <property type="molecule type" value="Genomic_DNA"/>
</dbReference>
<keyword evidence="1" id="KW-0040">ANK repeat</keyword>
<evidence type="ECO:0000313" key="5">
    <source>
        <dbReference type="Proteomes" id="UP001149090"/>
    </source>
</evidence>
<sequence length="1098" mass="126789">MNKLNQFPKWKSKDVVIKKFNILNDEKAKKEFHNEIKLATKLNHPSIVRIYGIVEMDSMLGIVMDYALEGIKFLHSKSIIHRDLKPENILIFSNKPKISDFGVSRVKEHTMKVTKSTDSFRYSAPELFNEGNEYDASCDIYSLAMILYSIFAKKEPFDNLNFIQVTMTVMNGNRPEFPNNFPKELSELIKKGWNFNPKERCSLDQFTQCLKKLKPSGINEQIKPIPLKELQIESKPFSIGETCQIFKAKWKSKDVVIKRFNILNDEKAKKEFHNEINFATKLNHPSIVRIYGIVEIDSMLGIVMDYAGEGIKFLHSKSIIHRDLKPENILISGNKPKISDFGVSRVKEHTMKVTKSTDSFRYSAPELFNEGNEYDASCDIYSLAMILYSIFAKKEPFDNLNFIQVTMTVMNGNRPEFPNNFPKELSELIKKGWDFNPKERCSLDQFTQCLKKLKPSGINEQIKPIPLKELQIESKPFSIGETCQIFKAKWKSKDVVIKKFNILNDEKAKKEFHNEINFATKLNHPSIVRIYGIVEMDSMLGIVMDYALEGDLKNKIINLTFDEQIRFSLDIIEGIKFLHSKSIIHRDLKPENILIFSNKPKISDFGVSRVKEHTMKVTKTTGSFRYSAPELFNEGNEYDASCDIYSLAMILYSIFAKKEPFDNLNFIQVTMTVMNGNRPEFTNNFPKELSELIKKGWDFNPKERCSLDQFTQCLKKLKPSDPRKPHSPNRTISPNKTNQSNQLQSPNQKPVMNQFHSPNRTISPNKTNQSNQFHSPNRTISPNKTNQSNQFQSSNQKPVMNQFHSPNRTISPNKTNQSNQFHSPNQKPVMNQFQLNNQSTENQETTNKPKSLSRTQKQSNLNRVKSPKNNIENKIPSPKPDSNSIISDILPKKLENLKKDFDASEMHNKSTTFHFFATQPSLDIDILQYFIESGADLNQKDWSPVHYFCRNLNITYSHIELLAKNNSNFNLNGWTPLHDLCRNKSITKEIVELILEKTKANFHIQMFSPLHELCGNISITTDILKLLIEKGLNFNLKMLTPLHFLCNNRSVNEDMIKLLKETNANFYSKTQGMWRIGRTIVSSKTPKDLLKENLKKLV</sequence>
<name>A0A9Q0LJ58_ANAIG</name>
<dbReference type="InterPro" id="IPR002110">
    <property type="entry name" value="Ankyrin_rpt"/>
</dbReference>